<evidence type="ECO:0000313" key="6">
    <source>
        <dbReference type="EMBL" id="MDQ0372055.1"/>
    </source>
</evidence>
<keyword evidence="7" id="KW-1185">Reference proteome</keyword>
<dbReference type="Proteomes" id="UP001239626">
    <property type="component" value="Unassembled WGS sequence"/>
</dbReference>
<evidence type="ECO:0000256" key="4">
    <source>
        <dbReference type="ARBA" id="ARBA00023136"/>
    </source>
</evidence>
<dbReference type="RefSeq" id="WP_307489286.1">
    <property type="nucleotide sequence ID" value="NZ_JAUSVB010000001.1"/>
</dbReference>
<evidence type="ECO:0000256" key="5">
    <source>
        <dbReference type="SAM" id="Phobius"/>
    </source>
</evidence>
<evidence type="ECO:0000256" key="1">
    <source>
        <dbReference type="ARBA" id="ARBA00004127"/>
    </source>
</evidence>
<gene>
    <name evidence="6" type="ORF">J2X26_000352</name>
</gene>
<dbReference type="Gene3D" id="1.20.120.1630">
    <property type="match status" value="1"/>
</dbReference>
<keyword evidence="3 5" id="KW-1133">Transmembrane helix</keyword>
<organism evidence="6 7">
    <name type="scientific">Cellulomonas humilata</name>
    <dbReference type="NCBI Taxonomy" id="144055"/>
    <lineage>
        <taxon>Bacteria</taxon>
        <taxon>Bacillati</taxon>
        <taxon>Actinomycetota</taxon>
        <taxon>Actinomycetes</taxon>
        <taxon>Micrococcales</taxon>
        <taxon>Cellulomonadaceae</taxon>
        <taxon>Cellulomonas</taxon>
    </lineage>
</organism>
<feature type="transmembrane region" description="Helical" evidence="5">
    <location>
        <begin position="13"/>
        <end position="34"/>
    </location>
</feature>
<dbReference type="InterPro" id="IPR007318">
    <property type="entry name" value="Phopholipid_MeTrfase"/>
</dbReference>
<name>A0ABU0EAH6_9CELL</name>
<protein>
    <submittedName>
        <fullName evidence="6">Protein-S-isoprenylcysteine O-methyltransferase Ste14</fullName>
    </submittedName>
</protein>
<evidence type="ECO:0000313" key="7">
    <source>
        <dbReference type="Proteomes" id="UP001239626"/>
    </source>
</evidence>
<dbReference type="PANTHER" id="PTHR12714:SF24">
    <property type="entry name" value="SLR1182 PROTEIN"/>
    <property type="match status" value="1"/>
</dbReference>
<dbReference type="PANTHER" id="PTHR12714">
    <property type="entry name" value="PROTEIN-S ISOPRENYLCYSTEINE O-METHYLTRANSFERASE"/>
    <property type="match status" value="1"/>
</dbReference>
<keyword evidence="4 5" id="KW-0472">Membrane</keyword>
<feature type="transmembrane region" description="Helical" evidence="5">
    <location>
        <begin position="46"/>
        <end position="65"/>
    </location>
</feature>
<accession>A0ABU0EAH6</accession>
<dbReference type="Pfam" id="PF04191">
    <property type="entry name" value="PEMT"/>
    <property type="match status" value="1"/>
</dbReference>
<dbReference type="EMBL" id="JAUSVB010000001">
    <property type="protein sequence ID" value="MDQ0372055.1"/>
    <property type="molecule type" value="Genomic_DNA"/>
</dbReference>
<feature type="transmembrane region" description="Helical" evidence="5">
    <location>
        <begin position="94"/>
        <end position="127"/>
    </location>
</feature>
<reference evidence="6 7" key="1">
    <citation type="submission" date="2023-07" db="EMBL/GenBank/DDBJ databases">
        <title>Sorghum-associated microbial communities from plants grown in Nebraska, USA.</title>
        <authorList>
            <person name="Schachtman D."/>
        </authorList>
    </citation>
    <scope>NUCLEOTIDE SEQUENCE [LARGE SCALE GENOMIC DNA]</scope>
    <source>
        <strain evidence="6 7">BE332</strain>
    </source>
</reference>
<comment type="caution">
    <text evidence="6">The sequence shown here is derived from an EMBL/GenBank/DDBJ whole genome shotgun (WGS) entry which is preliminary data.</text>
</comment>
<comment type="subcellular location">
    <subcellularLocation>
        <location evidence="1">Endomembrane system</location>
        <topology evidence="1">Multi-pass membrane protein</topology>
    </subcellularLocation>
</comment>
<sequence length="161" mass="18118">MAHSPSGVVSFRLWPPVAVGAPLLVGWLATVAWGDSVELGGWRVPLGWALVIVFVGWNGWALWLFRRHRTGLLPGQDTNAMIEEGPFRLSRNPLYVGLLALYVGLALLAPTFWGLVLFPAAVLLLLWGAILPEERFLHERFGAPYDEYRRRVPRWLGPVRR</sequence>
<evidence type="ECO:0000256" key="2">
    <source>
        <dbReference type="ARBA" id="ARBA00022692"/>
    </source>
</evidence>
<evidence type="ECO:0000256" key="3">
    <source>
        <dbReference type="ARBA" id="ARBA00022989"/>
    </source>
</evidence>
<keyword evidence="2 5" id="KW-0812">Transmembrane</keyword>
<proteinExistence type="predicted"/>